<evidence type="ECO:0000313" key="2">
    <source>
        <dbReference type="Proteomes" id="UP000222106"/>
    </source>
</evidence>
<evidence type="ECO:0000313" key="1">
    <source>
        <dbReference type="EMBL" id="PFG40281.1"/>
    </source>
</evidence>
<gene>
    <name evidence="1" type="ORF">ATJ97_2806</name>
</gene>
<dbReference type="Pfam" id="PF04328">
    <property type="entry name" value="Sel_put"/>
    <property type="match status" value="1"/>
</dbReference>
<dbReference type="AlphaFoldDB" id="A0A2A9EP17"/>
<sequence>MGGTPAGAPAPPRPALVMATLVKAWRGVVWYLRGVLGADAYQRYLEHHARTHPGHAPLSERAFWKDKMDWEDRNPQGRCC</sequence>
<name>A0A2A9EP17_9MICO</name>
<reference evidence="1 2" key="1">
    <citation type="submission" date="2017-10" db="EMBL/GenBank/DDBJ databases">
        <title>Sequencing the genomes of 1000 actinobacteria strains.</title>
        <authorList>
            <person name="Klenk H.-P."/>
        </authorList>
    </citation>
    <scope>NUCLEOTIDE SEQUENCE [LARGE SCALE GENOMIC DNA]</scope>
    <source>
        <strain evidence="1 2">DSM 21838</strain>
    </source>
</reference>
<comment type="caution">
    <text evidence="1">The sequence shown here is derived from an EMBL/GenBank/DDBJ whole genome shotgun (WGS) entry which is preliminary data.</text>
</comment>
<accession>A0A2A9EP17</accession>
<dbReference type="Proteomes" id="UP000222106">
    <property type="component" value="Unassembled WGS sequence"/>
</dbReference>
<dbReference type="InterPro" id="IPR007423">
    <property type="entry name" value="Sel_put"/>
</dbReference>
<keyword evidence="2" id="KW-1185">Reference proteome</keyword>
<dbReference type="EMBL" id="PDJI01000004">
    <property type="protein sequence ID" value="PFG40281.1"/>
    <property type="molecule type" value="Genomic_DNA"/>
</dbReference>
<organism evidence="1 2">
    <name type="scientific">Georgenia soli</name>
    <dbReference type="NCBI Taxonomy" id="638953"/>
    <lineage>
        <taxon>Bacteria</taxon>
        <taxon>Bacillati</taxon>
        <taxon>Actinomycetota</taxon>
        <taxon>Actinomycetes</taxon>
        <taxon>Micrococcales</taxon>
        <taxon>Bogoriellaceae</taxon>
        <taxon>Georgenia</taxon>
    </lineage>
</organism>
<proteinExistence type="predicted"/>
<protein>
    <submittedName>
        <fullName evidence="1">Uncharacterized short protein YbdD (DUF466 family)</fullName>
    </submittedName>
</protein>